<dbReference type="GO" id="GO:0005829">
    <property type="term" value="C:cytosol"/>
    <property type="evidence" value="ECO:0007669"/>
    <property type="project" value="TreeGrafter"/>
</dbReference>
<dbReference type="PIRSF" id="PIRSF001480">
    <property type="entry name" value="Mannose-6-phosphate_isomerase"/>
    <property type="match status" value="1"/>
</dbReference>
<dbReference type="STRING" id="235985.SAMN05414137_114125"/>
<dbReference type="InterPro" id="IPR018050">
    <property type="entry name" value="Pmannose_isomerase-type1_CS"/>
</dbReference>
<comment type="similarity">
    <text evidence="2">Belongs to the mannose-6-phosphate isomerase type 1 family.</text>
</comment>
<dbReference type="InterPro" id="IPR016305">
    <property type="entry name" value="Mannose-6-P_Isomerase"/>
</dbReference>
<dbReference type="GO" id="GO:0008270">
    <property type="term" value="F:zinc ion binding"/>
    <property type="evidence" value="ECO:0007669"/>
    <property type="project" value="InterPro"/>
</dbReference>
<comment type="catalytic activity">
    <reaction evidence="1">
        <text>D-mannose 6-phosphate = D-fructose 6-phosphate</text>
        <dbReference type="Rhea" id="RHEA:12356"/>
        <dbReference type="ChEBI" id="CHEBI:58735"/>
        <dbReference type="ChEBI" id="CHEBI:61527"/>
        <dbReference type="EC" id="5.3.1.8"/>
    </reaction>
</comment>
<evidence type="ECO:0000256" key="3">
    <source>
        <dbReference type="ARBA" id="ARBA00011956"/>
    </source>
</evidence>
<dbReference type="GO" id="GO:0009298">
    <property type="term" value="P:GDP-mannose biosynthetic process"/>
    <property type="evidence" value="ECO:0007669"/>
    <property type="project" value="InterPro"/>
</dbReference>
<dbReference type="Gene3D" id="1.10.441.10">
    <property type="entry name" value="Phosphomannose Isomerase, domain 2"/>
    <property type="match status" value="1"/>
</dbReference>
<dbReference type="eggNOG" id="COG1482">
    <property type="taxonomic scope" value="Bacteria"/>
</dbReference>
<dbReference type="NCBIfam" id="TIGR00218">
    <property type="entry name" value="manA"/>
    <property type="match status" value="1"/>
</dbReference>
<keyword evidence="5 8" id="KW-0862">Zinc</keyword>
<proteinExistence type="inferred from homology"/>
<dbReference type="PRINTS" id="PR00714">
    <property type="entry name" value="MAN6PISMRASE"/>
</dbReference>
<dbReference type="EC" id="5.3.1.8" evidence="3"/>
<dbReference type="PANTHER" id="PTHR10309:SF0">
    <property type="entry name" value="MANNOSE-6-PHOSPHATE ISOMERASE"/>
    <property type="match status" value="1"/>
</dbReference>
<dbReference type="RefSeq" id="WP_075004063.1">
    <property type="nucleotide sequence ID" value="NZ_FOAZ01000014.1"/>
</dbReference>
<gene>
    <name evidence="10" type="ORF">SAMN05414137_114125</name>
</gene>
<feature type="binding site" evidence="8">
    <location>
        <position position="99"/>
    </location>
    <ligand>
        <name>Zn(2+)</name>
        <dbReference type="ChEBI" id="CHEBI:29105"/>
    </ligand>
</feature>
<evidence type="ECO:0000256" key="8">
    <source>
        <dbReference type="PIRSR" id="PIRSR001480-2"/>
    </source>
</evidence>
<evidence type="ECO:0000256" key="2">
    <source>
        <dbReference type="ARBA" id="ARBA00010772"/>
    </source>
</evidence>
<comment type="cofactor">
    <cofactor evidence="8">
        <name>Zn(2+)</name>
        <dbReference type="ChEBI" id="CHEBI:29105"/>
    </cofactor>
    <text evidence="8">Binds 1 zinc ion per subunit.</text>
</comment>
<protein>
    <recommendedName>
        <fullName evidence="3">mannose-6-phosphate isomerase</fullName>
        <ecNumber evidence="3">5.3.1.8</ecNumber>
    </recommendedName>
</protein>
<dbReference type="AlphaFoldDB" id="A0A1H7TQA3"/>
<organism evidence="10 11">
    <name type="scientific">Streptacidiphilus jiangxiensis</name>
    <dbReference type="NCBI Taxonomy" id="235985"/>
    <lineage>
        <taxon>Bacteria</taxon>
        <taxon>Bacillati</taxon>
        <taxon>Actinomycetota</taxon>
        <taxon>Actinomycetes</taxon>
        <taxon>Kitasatosporales</taxon>
        <taxon>Streptomycetaceae</taxon>
        <taxon>Streptacidiphilus</taxon>
    </lineage>
</organism>
<evidence type="ECO:0000256" key="5">
    <source>
        <dbReference type="ARBA" id="ARBA00022833"/>
    </source>
</evidence>
<dbReference type="InterPro" id="IPR046457">
    <property type="entry name" value="PMI_typeI_cat"/>
</dbReference>
<dbReference type="Pfam" id="PF20511">
    <property type="entry name" value="PMI_typeI_cat"/>
    <property type="match status" value="1"/>
</dbReference>
<keyword evidence="11" id="KW-1185">Reference proteome</keyword>
<feature type="binding site" evidence="8">
    <location>
        <position position="134"/>
    </location>
    <ligand>
        <name>Zn(2+)</name>
        <dbReference type="ChEBI" id="CHEBI:29105"/>
    </ligand>
</feature>
<accession>A0A1H7TQA3</accession>
<evidence type="ECO:0000313" key="11">
    <source>
        <dbReference type="Proteomes" id="UP000183015"/>
    </source>
</evidence>
<evidence type="ECO:0000259" key="9">
    <source>
        <dbReference type="Pfam" id="PF20511"/>
    </source>
</evidence>
<dbReference type="InterPro" id="IPR011051">
    <property type="entry name" value="RmlC_Cupin_sf"/>
</dbReference>
<evidence type="ECO:0000313" key="10">
    <source>
        <dbReference type="EMBL" id="SEL86669.1"/>
    </source>
</evidence>
<dbReference type="PANTHER" id="PTHR10309">
    <property type="entry name" value="MANNOSE-6-PHOSPHATE ISOMERASE"/>
    <property type="match status" value="1"/>
</dbReference>
<feature type="binding site" evidence="8">
    <location>
        <position position="97"/>
    </location>
    <ligand>
        <name>Zn(2+)</name>
        <dbReference type="ChEBI" id="CHEBI:29105"/>
    </ligand>
</feature>
<keyword evidence="6 10" id="KW-0413">Isomerase</keyword>
<dbReference type="GO" id="GO:0004476">
    <property type="term" value="F:mannose-6-phosphate isomerase activity"/>
    <property type="evidence" value="ECO:0007669"/>
    <property type="project" value="UniProtKB-EC"/>
</dbReference>
<dbReference type="SUPFAM" id="SSF51182">
    <property type="entry name" value="RmlC-like cupins"/>
    <property type="match status" value="1"/>
</dbReference>
<dbReference type="Proteomes" id="UP000183015">
    <property type="component" value="Unassembled WGS sequence"/>
</dbReference>
<dbReference type="EMBL" id="FOAZ01000014">
    <property type="protein sequence ID" value="SEL86669.1"/>
    <property type="molecule type" value="Genomic_DNA"/>
</dbReference>
<evidence type="ECO:0000256" key="1">
    <source>
        <dbReference type="ARBA" id="ARBA00000757"/>
    </source>
</evidence>
<evidence type="ECO:0000256" key="4">
    <source>
        <dbReference type="ARBA" id="ARBA00022723"/>
    </source>
</evidence>
<evidence type="ECO:0000256" key="6">
    <source>
        <dbReference type="ARBA" id="ARBA00023235"/>
    </source>
</evidence>
<keyword evidence="4 8" id="KW-0479">Metal-binding</keyword>
<evidence type="ECO:0000256" key="7">
    <source>
        <dbReference type="PIRSR" id="PIRSR001480-1"/>
    </source>
</evidence>
<sequence>MDRLENTVRPYAWGSRTAIPALLGQEPSGEPQAEVWMGAHPGAPSGVDRGTGGTLTLDAVIAADPQRELGAGVVARFGAGLPFLFKVLAAGEPLSVQVHPDLARARAGFAAEEAAGVPLEARERNYKDANHKPEMLCALGEFTGVCGFRAPLSTVALLERLGVAGLRPVIEVLRAKPETEALREALTWVLTLHPDTVARLVGATGHALLRLAGESTDAREALMLRDYAALADHYPADPGLLSALLLNHVVLAPGEAVYLGAGVPHAYFRGLGVELMANSDNVLRAGLTPKHIDVPELLRVVDFAATEPGVIRPRSVAGHPGEELYPAPIDEFRLSRYRSGGWPLPTDTPQIVLCTGGRVVLTDATGEEVPLAPGQSCFIAADSPAVTLTARGADATAFRATVVGAQAGACWGLSEAA</sequence>
<name>A0A1H7TQA3_STRJI</name>
<reference evidence="11" key="1">
    <citation type="submission" date="2016-10" db="EMBL/GenBank/DDBJ databases">
        <authorList>
            <person name="Varghese N."/>
        </authorList>
    </citation>
    <scope>NUCLEOTIDE SEQUENCE [LARGE SCALE GENOMIC DNA]</scope>
    <source>
        <strain evidence="11">DSM 45096 / BCRC 16803 / CGMCC 4.1857 / CIP 109030 / JCM 12277 / KCTC 19219 / NBRC 100920 / 33214</strain>
    </source>
</reference>
<dbReference type="CDD" id="cd07011">
    <property type="entry name" value="cupin_PMI_type_I_N"/>
    <property type="match status" value="1"/>
</dbReference>
<dbReference type="Gene3D" id="2.60.120.10">
    <property type="entry name" value="Jelly Rolls"/>
    <property type="match status" value="2"/>
</dbReference>
<dbReference type="InterPro" id="IPR014710">
    <property type="entry name" value="RmlC-like_jellyroll"/>
</dbReference>
<feature type="domain" description="Phosphomannose isomerase type I catalytic" evidence="9">
    <location>
        <begin position="3"/>
        <end position="149"/>
    </location>
</feature>
<dbReference type="OrthoDB" id="9792649at2"/>
<feature type="active site" evidence="7">
    <location>
        <position position="284"/>
    </location>
</feature>
<dbReference type="GO" id="GO:0005975">
    <property type="term" value="P:carbohydrate metabolic process"/>
    <property type="evidence" value="ECO:0007669"/>
    <property type="project" value="InterPro"/>
</dbReference>
<feature type="binding site" evidence="8">
    <location>
        <position position="265"/>
    </location>
    <ligand>
        <name>Zn(2+)</name>
        <dbReference type="ChEBI" id="CHEBI:29105"/>
    </ligand>
</feature>
<dbReference type="InterPro" id="IPR001250">
    <property type="entry name" value="Man6P_Isoase-1"/>
</dbReference>
<dbReference type="PROSITE" id="PS00965">
    <property type="entry name" value="PMI_I_1"/>
    <property type="match status" value="1"/>
</dbReference>